<sequence length="105" mass="11565">MWIIKLCPNPSRTVVAVRTYAHIERTTLVKSLLDRWTELCAGFINRLLHKAIVEFGCVKSAGDASAAVITERRLLFHGIRQAALAADGRRELLTERAGAGETPPP</sequence>
<organism evidence="1 2">
    <name type="scientific">Eumeta variegata</name>
    <name type="common">Bagworm moth</name>
    <name type="synonym">Eumeta japonica</name>
    <dbReference type="NCBI Taxonomy" id="151549"/>
    <lineage>
        <taxon>Eukaryota</taxon>
        <taxon>Metazoa</taxon>
        <taxon>Ecdysozoa</taxon>
        <taxon>Arthropoda</taxon>
        <taxon>Hexapoda</taxon>
        <taxon>Insecta</taxon>
        <taxon>Pterygota</taxon>
        <taxon>Neoptera</taxon>
        <taxon>Endopterygota</taxon>
        <taxon>Lepidoptera</taxon>
        <taxon>Glossata</taxon>
        <taxon>Ditrysia</taxon>
        <taxon>Tineoidea</taxon>
        <taxon>Psychidae</taxon>
        <taxon>Oiketicinae</taxon>
        <taxon>Eumeta</taxon>
    </lineage>
</organism>
<evidence type="ECO:0000313" key="2">
    <source>
        <dbReference type="Proteomes" id="UP000299102"/>
    </source>
</evidence>
<dbReference type="Proteomes" id="UP000299102">
    <property type="component" value="Unassembled WGS sequence"/>
</dbReference>
<proteinExistence type="predicted"/>
<gene>
    <name evidence="1" type="ORF">EVAR_43786_1</name>
</gene>
<protein>
    <submittedName>
        <fullName evidence="1">Uncharacterized protein</fullName>
    </submittedName>
</protein>
<name>A0A4C1XYI8_EUMVA</name>
<comment type="caution">
    <text evidence="1">The sequence shown here is derived from an EMBL/GenBank/DDBJ whole genome shotgun (WGS) entry which is preliminary data.</text>
</comment>
<dbReference type="AlphaFoldDB" id="A0A4C1XYI8"/>
<reference evidence="1 2" key="1">
    <citation type="journal article" date="2019" name="Commun. Biol.">
        <title>The bagworm genome reveals a unique fibroin gene that provides high tensile strength.</title>
        <authorList>
            <person name="Kono N."/>
            <person name="Nakamura H."/>
            <person name="Ohtoshi R."/>
            <person name="Tomita M."/>
            <person name="Numata K."/>
            <person name="Arakawa K."/>
        </authorList>
    </citation>
    <scope>NUCLEOTIDE SEQUENCE [LARGE SCALE GENOMIC DNA]</scope>
</reference>
<keyword evidence="2" id="KW-1185">Reference proteome</keyword>
<accession>A0A4C1XYI8</accession>
<dbReference type="EMBL" id="BGZK01000979">
    <property type="protein sequence ID" value="GBP67275.1"/>
    <property type="molecule type" value="Genomic_DNA"/>
</dbReference>
<evidence type="ECO:0000313" key="1">
    <source>
        <dbReference type="EMBL" id="GBP67275.1"/>
    </source>
</evidence>